<accession>A0A9Q2VZ21</accession>
<dbReference type="Proteomes" id="UP000709437">
    <property type="component" value="Unassembled WGS sequence"/>
</dbReference>
<feature type="signal peptide" evidence="2">
    <location>
        <begin position="1"/>
        <end position="34"/>
    </location>
</feature>
<reference evidence="3" key="1">
    <citation type="submission" date="2021-05" db="EMBL/GenBank/DDBJ databases">
        <title>Whole genome sequence of Curtobacterium flaccumfaciens pv. flaccumfaciens strain CFBP 3417.</title>
        <authorList>
            <person name="Osdaghi E."/>
            <person name="Taghouti G."/>
            <person name="Portier P."/>
            <person name="Fazliarab A."/>
            <person name="Taghavi S.M."/>
            <person name="Briand M."/>
            <person name="Le-Saux M."/>
            <person name="Jacques M.-A."/>
        </authorList>
    </citation>
    <scope>NUCLEOTIDE SEQUENCE</scope>
    <source>
        <strain evidence="3">CFBP 3417</strain>
    </source>
</reference>
<comment type="caution">
    <text evidence="3">The sequence shown here is derived from an EMBL/GenBank/DDBJ whole genome shotgun (WGS) entry which is preliminary data.</text>
</comment>
<feature type="region of interest" description="Disordered" evidence="1">
    <location>
        <begin position="97"/>
        <end position="125"/>
    </location>
</feature>
<keyword evidence="2" id="KW-0732">Signal</keyword>
<dbReference type="AlphaFoldDB" id="A0A9Q2VZ21"/>
<evidence type="ECO:0000313" key="3">
    <source>
        <dbReference type="EMBL" id="MBT1540182.1"/>
    </source>
</evidence>
<organism evidence="3 4">
    <name type="scientific">Curtobacterium flaccumfaciens pv. flaccumfaciens</name>
    <dbReference type="NCBI Taxonomy" id="138532"/>
    <lineage>
        <taxon>Bacteria</taxon>
        <taxon>Bacillati</taxon>
        <taxon>Actinomycetota</taxon>
        <taxon>Actinomycetes</taxon>
        <taxon>Micrococcales</taxon>
        <taxon>Microbacteriaceae</taxon>
        <taxon>Curtobacterium</taxon>
    </lineage>
</organism>
<dbReference type="Pfam" id="PF18986">
    <property type="entry name" value="DUF5719"/>
    <property type="match status" value="1"/>
</dbReference>
<evidence type="ECO:0000256" key="2">
    <source>
        <dbReference type="SAM" id="SignalP"/>
    </source>
</evidence>
<dbReference type="InterPro" id="IPR043777">
    <property type="entry name" value="DUF5719"/>
</dbReference>
<dbReference type="RefSeq" id="WP_071252169.1">
    <property type="nucleotide sequence ID" value="NZ_JAHEWX010000001.1"/>
</dbReference>
<evidence type="ECO:0000256" key="1">
    <source>
        <dbReference type="SAM" id="MobiDB-lite"/>
    </source>
</evidence>
<proteinExistence type="predicted"/>
<dbReference type="EMBL" id="JAHEWX010000001">
    <property type="protein sequence ID" value="MBT1540182.1"/>
    <property type="molecule type" value="Genomic_DNA"/>
</dbReference>
<gene>
    <name evidence="3" type="ORF">KK103_00255</name>
</gene>
<sequence length="469" mass="46620">MSTTPSSVRRWIVRGTATAVAVVVAAGAVTAAHAIGTESEPGRPAGRTVTPVPAAAERVCAGSALRLSDDAGNDATQASTVGTATVATATTGSTVERSALDASTTGGSDPRLLTAPAGETTPQVAGSSFQSVSSGDLVGAGAASCDDPTQSTWLVGGSTETGRTSLVTLSNPTDVNATVDLAIYDGDGTVSAPGTTGIVVAPNTQKVVPLSGFVSDAASTVVHVTSSGGQIVAHMQETVVRTLTPGGFDIVSGGAAPSRSQVIPAVVLADAQAAQRGDDTADAAPVVRLFVPGTKSARVTLGISTADGGGTTVNATAEPGVVTDVPLDDFPDGRYSFTVTSTQPIVTGARTTTPTDGTSTGTDLGWFASAEPLGDETITAIAPGEGVRLNFVNPTSEDRTVTVRSGDERRTLTLLSGATGTLSVPTAKQLTLTGTDGVVAGVTYRGADGIAGFPVRPATDVSTPVRVYP</sequence>
<dbReference type="PROSITE" id="PS51318">
    <property type="entry name" value="TAT"/>
    <property type="match status" value="1"/>
</dbReference>
<name>A0A9Q2VZ21_9MICO</name>
<protein>
    <submittedName>
        <fullName evidence="3">Uncharacterized protein</fullName>
    </submittedName>
</protein>
<feature type="chain" id="PRO_5040471216" evidence="2">
    <location>
        <begin position="35"/>
        <end position="469"/>
    </location>
</feature>
<evidence type="ECO:0000313" key="4">
    <source>
        <dbReference type="Proteomes" id="UP000709437"/>
    </source>
</evidence>
<dbReference type="InterPro" id="IPR006311">
    <property type="entry name" value="TAT_signal"/>
</dbReference>